<evidence type="ECO:0000259" key="2">
    <source>
        <dbReference type="Pfam" id="PF07811"/>
    </source>
</evidence>
<name>A0A2N8T0W0_STUST</name>
<dbReference type="Proteomes" id="UP000235897">
    <property type="component" value="Unassembled WGS sequence"/>
</dbReference>
<keyword evidence="1" id="KW-0472">Membrane</keyword>
<dbReference type="AlphaFoldDB" id="A0A2N8T0W0"/>
<dbReference type="InterPro" id="IPR012495">
    <property type="entry name" value="TadE-like_dom"/>
</dbReference>
<comment type="caution">
    <text evidence="3">The sequence shown here is derived from an EMBL/GenBank/DDBJ whole genome shotgun (WGS) entry which is preliminary data.</text>
</comment>
<evidence type="ECO:0000256" key="1">
    <source>
        <dbReference type="SAM" id="Phobius"/>
    </source>
</evidence>
<dbReference type="EMBL" id="POUW01000001">
    <property type="protein sequence ID" value="PNG08372.1"/>
    <property type="molecule type" value="Genomic_DNA"/>
</dbReference>
<evidence type="ECO:0000313" key="3">
    <source>
        <dbReference type="EMBL" id="PNG08372.1"/>
    </source>
</evidence>
<feature type="domain" description="TadE-like" evidence="2">
    <location>
        <begin position="8"/>
        <end position="50"/>
    </location>
</feature>
<keyword evidence="1" id="KW-0812">Transmembrane</keyword>
<reference evidence="3 4" key="1">
    <citation type="submission" date="2018-01" db="EMBL/GenBank/DDBJ databases">
        <title>Denitrification phenotypes of diverse strains of Pseudomonas stutzeri.</title>
        <authorList>
            <person name="Milligan D.A."/>
            <person name="Bergaust L."/>
            <person name="Bakken L.R."/>
            <person name="Frostegard A."/>
        </authorList>
    </citation>
    <scope>NUCLEOTIDE SEQUENCE [LARGE SCALE GENOMIC DNA]</scope>
    <source>
        <strain evidence="3 4">28a3</strain>
    </source>
</reference>
<proteinExistence type="predicted"/>
<sequence>MNAKRMRGVYVVEFAIVGLLLFTLLFGVLEIGRLLFTVNALNETVRRGARLAAVCDIHEPRILRRAIFNAAEDAGASSLIGALTTAQLTLVYLDGNGNPIASPGSSGAAGFGAIRYVQLRVENFTFTPLIPGLNGVITLPPFLSTLPRESLGRHAEPDVVPEITPC</sequence>
<dbReference type="OrthoDB" id="6948598at2"/>
<evidence type="ECO:0000313" key="4">
    <source>
        <dbReference type="Proteomes" id="UP000235897"/>
    </source>
</evidence>
<feature type="transmembrane region" description="Helical" evidence="1">
    <location>
        <begin position="9"/>
        <end position="29"/>
    </location>
</feature>
<accession>A0A2N8T0W0</accession>
<dbReference type="Pfam" id="PF07811">
    <property type="entry name" value="TadE"/>
    <property type="match status" value="1"/>
</dbReference>
<gene>
    <name evidence="3" type="ORF">CXL00_04875</name>
</gene>
<organism evidence="3 4">
    <name type="scientific">Stutzerimonas stutzeri</name>
    <name type="common">Pseudomonas stutzeri</name>
    <dbReference type="NCBI Taxonomy" id="316"/>
    <lineage>
        <taxon>Bacteria</taxon>
        <taxon>Pseudomonadati</taxon>
        <taxon>Pseudomonadota</taxon>
        <taxon>Gammaproteobacteria</taxon>
        <taxon>Pseudomonadales</taxon>
        <taxon>Pseudomonadaceae</taxon>
        <taxon>Stutzerimonas</taxon>
    </lineage>
</organism>
<dbReference type="RefSeq" id="WP_021210107.1">
    <property type="nucleotide sequence ID" value="NZ_JAMOIG010000024.1"/>
</dbReference>
<keyword evidence="1" id="KW-1133">Transmembrane helix</keyword>
<protein>
    <recommendedName>
        <fullName evidence="2">TadE-like domain-containing protein</fullName>
    </recommendedName>
</protein>